<dbReference type="SMART" id="SM00066">
    <property type="entry name" value="GAL4"/>
    <property type="match status" value="1"/>
</dbReference>
<feature type="region of interest" description="Disordered" evidence="7">
    <location>
        <begin position="1"/>
        <end position="24"/>
    </location>
</feature>
<dbReference type="CDD" id="cd00067">
    <property type="entry name" value="GAL4"/>
    <property type="match status" value="1"/>
</dbReference>
<keyword evidence="2" id="KW-0862">Zinc</keyword>
<dbReference type="Proteomes" id="UP000094385">
    <property type="component" value="Unassembled WGS sequence"/>
</dbReference>
<dbReference type="AlphaFoldDB" id="A0A1E3PXQ4"/>
<dbReference type="EMBL" id="KV454301">
    <property type="protein sequence ID" value="ODQ70215.1"/>
    <property type="molecule type" value="Genomic_DNA"/>
</dbReference>
<keyword evidence="1" id="KW-0479">Metal-binding</keyword>
<keyword evidence="6" id="KW-0539">Nucleus</keyword>
<dbReference type="SUPFAM" id="SSF57701">
    <property type="entry name" value="Zn2/Cys6 DNA-binding domain"/>
    <property type="match status" value="1"/>
</dbReference>
<dbReference type="PROSITE" id="PS00463">
    <property type="entry name" value="ZN2_CY6_FUNGAL_1"/>
    <property type="match status" value="1"/>
</dbReference>
<evidence type="ECO:0000256" key="2">
    <source>
        <dbReference type="ARBA" id="ARBA00022833"/>
    </source>
</evidence>
<evidence type="ECO:0000256" key="4">
    <source>
        <dbReference type="ARBA" id="ARBA00023125"/>
    </source>
</evidence>
<protein>
    <recommendedName>
        <fullName evidence="8">Zn(2)-C6 fungal-type domain-containing protein</fullName>
    </recommendedName>
</protein>
<dbReference type="SMART" id="SM00906">
    <property type="entry name" value="Fungal_trans"/>
    <property type="match status" value="1"/>
</dbReference>
<proteinExistence type="predicted"/>
<dbReference type="GO" id="GO:0000981">
    <property type="term" value="F:DNA-binding transcription factor activity, RNA polymerase II-specific"/>
    <property type="evidence" value="ECO:0007669"/>
    <property type="project" value="InterPro"/>
</dbReference>
<dbReference type="Pfam" id="PF04082">
    <property type="entry name" value="Fungal_trans"/>
    <property type="match status" value="1"/>
</dbReference>
<dbReference type="PANTHER" id="PTHR47171">
    <property type="entry name" value="FARA-RELATED"/>
    <property type="match status" value="1"/>
</dbReference>
<dbReference type="GO" id="GO:0006351">
    <property type="term" value="P:DNA-templated transcription"/>
    <property type="evidence" value="ECO:0007669"/>
    <property type="project" value="InterPro"/>
</dbReference>
<accession>A0A1E3PXQ4</accession>
<evidence type="ECO:0000313" key="10">
    <source>
        <dbReference type="Proteomes" id="UP000094385"/>
    </source>
</evidence>
<gene>
    <name evidence="9" type="ORF">LIPSTDRAFT_75233</name>
</gene>
<name>A0A1E3PXQ4_LIPST</name>
<evidence type="ECO:0000256" key="6">
    <source>
        <dbReference type="ARBA" id="ARBA00023242"/>
    </source>
</evidence>
<dbReference type="Gene3D" id="4.10.240.10">
    <property type="entry name" value="Zn(2)-C6 fungal-type DNA-binding domain"/>
    <property type="match status" value="1"/>
</dbReference>
<evidence type="ECO:0000256" key="5">
    <source>
        <dbReference type="ARBA" id="ARBA00023163"/>
    </source>
</evidence>
<dbReference type="OrthoDB" id="2264294at2759"/>
<dbReference type="InterPro" id="IPR052073">
    <property type="entry name" value="Amide_Lactam_Regulators"/>
</dbReference>
<dbReference type="InterPro" id="IPR036864">
    <property type="entry name" value="Zn2-C6_fun-type_DNA-bd_sf"/>
</dbReference>
<feature type="compositionally biased region" description="Low complexity" evidence="7">
    <location>
        <begin position="100"/>
        <end position="112"/>
    </location>
</feature>
<reference evidence="9 10" key="1">
    <citation type="journal article" date="2016" name="Proc. Natl. Acad. Sci. U.S.A.">
        <title>Comparative genomics of biotechnologically important yeasts.</title>
        <authorList>
            <person name="Riley R."/>
            <person name="Haridas S."/>
            <person name="Wolfe K.H."/>
            <person name="Lopes M.R."/>
            <person name="Hittinger C.T."/>
            <person name="Goeker M."/>
            <person name="Salamov A.A."/>
            <person name="Wisecaver J.H."/>
            <person name="Long T.M."/>
            <person name="Calvey C.H."/>
            <person name="Aerts A.L."/>
            <person name="Barry K.W."/>
            <person name="Choi C."/>
            <person name="Clum A."/>
            <person name="Coughlan A.Y."/>
            <person name="Deshpande S."/>
            <person name="Douglass A.P."/>
            <person name="Hanson S.J."/>
            <person name="Klenk H.-P."/>
            <person name="LaButti K.M."/>
            <person name="Lapidus A."/>
            <person name="Lindquist E.A."/>
            <person name="Lipzen A.M."/>
            <person name="Meier-Kolthoff J.P."/>
            <person name="Ohm R.A."/>
            <person name="Otillar R.P."/>
            <person name="Pangilinan J.L."/>
            <person name="Peng Y."/>
            <person name="Rokas A."/>
            <person name="Rosa C.A."/>
            <person name="Scheuner C."/>
            <person name="Sibirny A.A."/>
            <person name="Slot J.C."/>
            <person name="Stielow J.B."/>
            <person name="Sun H."/>
            <person name="Kurtzman C.P."/>
            <person name="Blackwell M."/>
            <person name="Grigoriev I.V."/>
            <person name="Jeffries T.W."/>
        </authorList>
    </citation>
    <scope>NUCLEOTIDE SEQUENCE [LARGE SCALE GENOMIC DNA]</scope>
    <source>
        <strain evidence="9 10">NRRL Y-11557</strain>
    </source>
</reference>
<keyword evidence="4" id="KW-0238">DNA-binding</keyword>
<evidence type="ECO:0000256" key="7">
    <source>
        <dbReference type="SAM" id="MobiDB-lite"/>
    </source>
</evidence>
<evidence type="ECO:0000256" key="1">
    <source>
        <dbReference type="ARBA" id="ARBA00022723"/>
    </source>
</evidence>
<keyword evidence="10" id="KW-1185">Reference proteome</keyword>
<evidence type="ECO:0000313" key="9">
    <source>
        <dbReference type="EMBL" id="ODQ70215.1"/>
    </source>
</evidence>
<dbReference type="CDD" id="cd12148">
    <property type="entry name" value="fungal_TF_MHR"/>
    <property type="match status" value="1"/>
</dbReference>
<keyword evidence="3" id="KW-0805">Transcription regulation</keyword>
<dbReference type="GO" id="GO:0003677">
    <property type="term" value="F:DNA binding"/>
    <property type="evidence" value="ECO:0007669"/>
    <property type="project" value="UniProtKB-KW"/>
</dbReference>
<sequence>MTNARPNTSAGKGKGTGRGSRSSIACTKCHASKIKCDVSIHGSPCSRCKERGVIGCELIQSRRGTYDRKEWMKKVKARKAEEERERQMNMQSEIVISCQSPSSSSSSDDSSLSPPPPLQVIEPVQSAAAFEKPSWNLTIESYLEHQKSVAVKTPLSDIGESFPMSFLLQNQHSKPGHIRLRRSSDQHDKATPAVHPKHITVSKLAFLAEEKCFTKPDRAVLDKLVASYFHKVHAVFPILDRTSLLRLYKADKVPWLLLQSICFAAATYCPVNVLCRDSRCGSTRREARMMFYRRAKLLFDFGYETDRITLVQSSILLSFWGGQPHDYWNTSSWLNTAVNIAESLGMHRAVRASDLEDSEKALRRRIWWVLVVRDSFVAALLGKPLRINMSQCDVQHLQLDDFESDSDPPDEVDKLFDSRAHGMYVIETTKLSMILRDIVFARSAKAITTTFVLTVLKRLDSWHASLPQCLNLDKCPSTSDLNVLASALSVMYYHNLIYLYQISLPSVMSCTIAQDAVNQITEIGSNLVRGSEIADMPQDAFGSFFMAMVLLFTLLQTKSGSGRLHRSQLKICEMIVYQAQECWDHADWILPLCDALRRKLDSTSLTTASNQTVKAETTIEPLMTDVELDEIANNIGIHLNPSVVASAGKDLFESTGSIDEDPVTLRAGRTELNVFNEMDEFLTDMDTFGSVLGM</sequence>
<feature type="region of interest" description="Disordered" evidence="7">
    <location>
        <begin position="96"/>
        <end position="119"/>
    </location>
</feature>
<dbReference type="InterPro" id="IPR001138">
    <property type="entry name" value="Zn2Cys6_DnaBD"/>
</dbReference>
<dbReference type="InterPro" id="IPR007219">
    <property type="entry name" value="XnlR_reg_dom"/>
</dbReference>
<dbReference type="GO" id="GO:0008270">
    <property type="term" value="F:zinc ion binding"/>
    <property type="evidence" value="ECO:0007669"/>
    <property type="project" value="InterPro"/>
</dbReference>
<keyword evidence="5" id="KW-0804">Transcription</keyword>
<evidence type="ECO:0000256" key="3">
    <source>
        <dbReference type="ARBA" id="ARBA00023015"/>
    </source>
</evidence>
<organism evidence="9 10">
    <name type="scientific">Lipomyces starkeyi NRRL Y-11557</name>
    <dbReference type="NCBI Taxonomy" id="675824"/>
    <lineage>
        <taxon>Eukaryota</taxon>
        <taxon>Fungi</taxon>
        <taxon>Dikarya</taxon>
        <taxon>Ascomycota</taxon>
        <taxon>Saccharomycotina</taxon>
        <taxon>Lipomycetes</taxon>
        <taxon>Lipomycetales</taxon>
        <taxon>Lipomycetaceae</taxon>
        <taxon>Lipomyces</taxon>
    </lineage>
</organism>
<evidence type="ECO:0000259" key="8">
    <source>
        <dbReference type="PROSITE" id="PS50048"/>
    </source>
</evidence>
<dbReference type="PROSITE" id="PS50048">
    <property type="entry name" value="ZN2_CY6_FUNGAL_2"/>
    <property type="match status" value="1"/>
</dbReference>
<feature type="domain" description="Zn(2)-C6 fungal-type" evidence="8">
    <location>
        <begin position="25"/>
        <end position="58"/>
    </location>
</feature>
<dbReference type="Pfam" id="PF00172">
    <property type="entry name" value="Zn_clus"/>
    <property type="match status" value="1"/>
</dbReference>
<dbReference type="PANTHER" id="PTHR47171:SF1">
    <property type="entry name" value="ZN(II)2CYS6 TRANSCRIPTION FACTOR (EUROFUNG)"/>
    <property type="match status" value="1"/>
</dbReference>